<gene>
    <name evidence="2" type="ORF">BM613_02420</name>
</gene>
<dbReference type="InterPro" id="IPR050361">
    <property type="entry name" value="MPP/UQCRC_Complex"/>
</dbReference>
<dbReference type="AlphaFoldDB" id="A0A2U3DCE6"/>
<protein>
    <recommendedName>
        <fullName evidence="1">Peptidase M16 C-terminal domain-containing protein</fullName>
    </recommendedName>
</protein>
<keyword evidence="3" id="KW-1185">Reference proteome</keyword>
<organism evidence="2 3">
    <name type="scientific">Sulfoacidibacillus thermotolerans</name>
    <name type="common">Acidibacillus sulfuroxidans</name>
    <dbReference type="NCBI Taxonomy" id="1765684"/>
    <lineage>
        <taxon>Bacteria</taxon>
        <taxon>Bacillati</taxon>
        <taxon>Bacillota</taxon>
        <taxon>Bacilli</taxon>
        <taxon>Bacillales</taxon>
        <taxon>Alicyclobacillaceae</taxon>
        <taxon>Sulfoacidibacillus</taxon>
    </lineage>
</organism>
<comment type="caution">
    <text evidence="2">The sequence shown here is derived from an EMBL/GenBank/DDBJ whole genome shotgun (WGS) entry which is preliminary data.</text>
</comment>
<dbReference type="InterPro" id="IPR011249">
    <property type="entry name" value="Metalloenz_LuxS/M16"/>
</dbReference>
<proteinExistence type="predicted"/>
<evidence type="ECO:0000259" key="1">
    <source>
        <dbReference type="Pfam" id="PF05193"/>
    </source>
</evidence>
<evidence type="ECO:0000313" key="2">
    <source>
        <dbReference type="EMBL" id="PWI58946.1"/>
    </source>
</evidence>
<sequence>MSVDAAWINDRVGNQVHLHILPTEKYKMVSVLAQFECALERARATKIALLPQMLMRGTVRYPEPTALIRAFDELYGAAIGARVNKHGDRQTVEFTMQVPHEGFLPEAEGLFASAMQLFAEVIFAPKTEEGGFQKSDFAAEITLQRQRIENLVNDKIAYAGERCIQEMCKGEPYGVARLGYVEDLVNLTPKELYTEYQQLIHSSALHIYMVGPIDAAYAQETCQREFSRFLHADFTEQNIGANILVGATRHKRDMHERLIVEQMDVNQGKLNLGLRSTTSYAEDDYPALVVYNGILGGFPHSKLFVNVREKASLAYYASSRLEGLKGLLFIQSGIQISHFERTKAIIEQQIEDLNNGLISDEELVYTKKGLVNQYLQSDDQPFTGAVLQMYSRFTGRERSVSELIEAVQKVTKEDVIRVARGVTIDTIYFLRDKEASQDEKTAVSAAK</sequence>
<dbReference type="Gene3D" id="3.30.830.10">
    <property type="entry name" value="Metalloenzyme, LuxS/M16 peptidase-like"/>
    <property type="match status" value="2"/>
</dbReference>
<dbReference type="OrthoDB" id="9762085at2"/>
<dbReference type="SUPFAM" id="SSF63411">
    <property type="entry name" value="LuxS/MPP-like metallohydrolase"/>
    <property type="match status" value="2"/>
</dbReference>
<dbReference type="GO" id="GO:0046872">
    <property type="term" value="F:metal ion binding"/>
    <property type="evidence" value="ECO:0007669"/>
    <property type="project" value="InterPro"/>
</dbReference>
<dbReference type="PANTHER" id="PTHR11851">
    <property type="entry name" value="METALLOPROTEASE"/>
    <property type="match status" value="1"/>
</dbReference>
<dbReference type="InterPro" id="IPR007863">
    <property type="entry name" value="Peptidase_M16_C"/>
</dbReference>
<dbReference type="Proteomes" id="UP000245380">
    <property type="component" value="Unassembled WGS sequence"/>
</dbReference>
<dbReference type="PANTHER" id="PTHR11851:SF186">
    <property type="entry name" value="INACTIVE METALLOPROTEASE YMFF-RELATED"/>
    <property type="match status" value="1"/>
</dbReference>
<name>A0A2U3DCE6_SULT2</name>
<reference evidence="2 3" key="1">
    <citation type="submission" date="2016-11" db="EMBL/GenBank/DDBJ databases">
        <title>Comparative genomics of Acidibacillus ferroxidans species.</title>
        <authorList>
            <person name="Oliveira G."/>
            <person name="Nunes G."/>
            <person name="Oliveira R."/>
            <person name="Araujo F."/>
            <person name="Salim A."/>
            <person name="Scholte L."/>
            <person name="Morais D."/>
            <person name="Nancucheo I."/>
            <person name="Johnson D.B."/>
            <person name="Grail B."/>
            <person name="Bittencourt J."/>
            <person name="Valadares R."/>
        </authorList>
    </citation>
    <scope>NUCLEOTIDE SEQUENCE [LARGE SCALE GENOMIC DNA]</scope>
    <source>
        <strain evidence="2 3">Y002</strain>
    </source>
</reference>
<accession>A0A2U3DCE6</accession>
<feature type="domain" description="Peptidase M16 C-terminal" evidence="1">
    <location>
        <begin position="186"/>
        <end position="370"/>
    </location>
</feature>
<evidence type="ECO:0000313" key="3">
    <source>
        <dbReference type="Proteomes" id="UP000245380"/>
    </source>
</evidence>
<dbReference type="Pfam" id="PF05193">
    <property type="entry name" value="Peptidase_M16_C"/>
    <property type="match status" value="1"/>
</dbReference>
<dbReference type="NCBIfam" id="NF047422">
    <property type="entry name" value="YfmF_fam"/>
    <property type="match status" value="1"/>
</dbReference>
<dbReference type="EMBL" id="MPDK01000002">
    <property type="protein sequence ID" value="PWI58946.1"/>
    <property type="molecule type" value="Genomic_DNA"/>
</dbReference>